<dbReference type="KEGG" id="mart:BTR34_01465"/>
<sequence length="200" mass="23272">MQDLNTEQNILNAAILVFQRKGMAGARMQEIADEAKINKAMLHYYFRNKQLLFEAVFMQAFSQLAPQLNLIFASNDTVFEKIRKFNSNYIDFILKNPYLPTFIIQELNNNPEFVKKFMVHGNKPDPNPFLLQIEKEITLGKIKKIKPKQLLLNLLSLSVFPFVAKTMLKLVMDVSDQEFLELMEERKTLISEQIINSIKV</sequence>
<dbReference type="STRING" id="1836467.BTR34_01465"/>
<evidence type="ECO:0000259" key="3">
    <source>
        <dbReference type="PROSITE" id="PS50977"/>
    </source>
</evidence>
<dbReference type="InterPro" id="IPR009057">
    <property type="entry name" value="Homeodomain-like_sf"/>
</dbReference>
<dbReference type="GO" id="GO:0003677">
    <property type="term" value="F:DNA binding"/>
    <property type="evidence" value="ECO:0007669"/>
    <property type="project" value="UniProtKB-UniRule"/>
</dbReference>
<dbReference type="InterPro" id="IPR001647">
    <property type="entry name" value="HTH_TetR"/>
</dbReference>
<evidence type="ECO:0000313" key="5">
    <source>
        <dbReference type="Proteomes" id="UP000092164"/>
    </source>
</evidence>
<dbReference type="PROSITE" id="PS50977">
    <property type="entry name" value="HTH_TETR_2"/>
    <property type="match status" value="1"/>
</dbReference>
<protein>
    <submittedName>
        <fullName evidence="4">TetR family transcriptional regulator</fullName>
    </submittedName>
</protein>
<accession>A0A1B7YZL4</accession>
<reference evidence="5" key="1">
    <citation type="submission" date="2016-06" db="EMBL/GenBank/DDBJ databases">
        <authorList>
            <person name="Zhan P."/>
        </authorList>
    </citation>
    <scope>NUCLEOTIDE SEQUENCE [LARGE SCALE GENOMIC DNA]</scope>
    <source>
        <strain evidence="5">T28</strain>
    </source>
</reference>
<organism evidence="4 5">
    <name type="scientific">Maribacter hydrothermalis</name>
    <dbReference type="NCBI Taxonomy" id="1836467"/>
    <lineage>
        <taxon>Bacteria</taxon>
        <taxon>Pseudomonadati</taxon>
        <taxon>Bacteroidota</taxon>
        <taxon>Flavobacteriia</taxon>
        <taxon>Flavobacteriales</taxon>
        <taxon>Flavobacteriaceae</taxon>
        <taxon>Maribacter</taxon>
    </lineage>
</organism>
<feature type="domain" description="HTH tetR-type" evidence="3">
    <location>
        <begin position="4"/>
        <end position="64"/>
    </location>
</feature>
<keyword evidence="5" id="KW-1185">Reference proteome</keyword>
<dbReference type="AlphaFoldDB" id="A0A1B7YZL4"/>
<evidence type="ECO:0000256" key="2">
    <source>
        <dbReference type="PROSITE-ProRule" id="PRU00335"/>
    </source>
</evidence>
<evidence type="ECO:0000256" key="1">
    <source>
        <dbReference type="ARBA" id="ARBA00023125"/>
    </source>
</evidence>
<dbReference type="SUPFAM" id="SSF46689">
    <property type="entry name" value="Homeodomain-like"/>
    <property type="match status" value="1"/>
</dbReference>
<comment type="caution">
    <text evidence="4">The sequence shown here is derived from an EMBL/GenBank/DDBJ whole genome shotgun (WGS) entry which is preliminary data.</text>
</comment>
<keyword evidence="1 2" id="KW-0238">DNA-binding</keyword>
<dbReference type="InterPro" id="IPR050109">
    <property type="entry name" value="HTH-type_TetR-like_transc_reg"/>
</dbReference>
<dbReference type="PANTHER" id="PTHR30328:SF54">
    <property type="entry name" value="HTH-TYPE TRANSCRIPTIONAL REPRESSOR SCO4008"/>
    <property type="match status" value="1"/>
</dbReference>
<gene>
    <name evidence="4" type="ORF">A9200_11045</name>
</gene>
<dbReference type="Pfam" id="PF00440">
    <property type="entry name" value="TetR_N"/>
    <property type="match status" value="1"/>
</dbReference>
<dbReference type="EMBL" id="LZFP01000050">
    <property type="protein sequence ID" value="OBR35730.1"/>
    <property type="molecule type" value="Genomic_DNA"/>
</dbReference>
<dbReference type="OrthoDB" id="9789566at2"/>
<dbReference type="RefSeq" id="WP_068486961.1">
    <property type="nucleotide sequence ID" value="NZ_CP018760.1"/>
</dbReference>
<dbReference type="Proteomes" id="UP000092164">
    <property type="component" value="Unassembled WGS sequence"/>
</dbReference>
<dbReference type="InterPro" id="IPR036271">
    <property type="entry name" value="Tet_transcr_reg_TetR-rel_C_sf"/>
</dbReference>
<dbReference type="PANTHER" id="PTHR30328">
    <property type="entry name" value="TRANSCRIPTIONAL REPRESSOR"/>
    <property type="match status" value="1"/>
</dbReference>
<evidence type="ECO:0000313" key="4">
    <source>
        <dbReference type="EMBL" id="OBR35730.1"/>
    </source>
</evidence>
<proteinExistence type="predicted"/>
<dbReference type="SUPFAM" id="SSF48498">
    <property type="entry name" value="Tetracyclin repressor-like, C-terminal domain"/>
    <property type="match status" value="1"/>
</dbReference>
<name>A0A1B7YZL4_9FLAO</name>
<feature type="DNA-binding region" description="H-T-H motif" evidence="2">
    <location>
        <begin position="27"/>
        <end position="46"/>
    </location>
</feature>
<dbReference type="Gene3D" id="1.10.357.10">
    <property type="entry name" value="Tetracycline Repressor, domain 2"/>
    <property type="match status" value="1"/>
</dbReference>
<dbReference type="PRINTS" id="PR00455">
    <property type="entry name" value="HTHTETR"/>
</dbReference>